<reference evidence="21" key="1">
    <citation type="submission" date="2025-08" db="UniProtKB">
        <authorList>
            <consortium name="RefSeq"/>
        </authorList>
    </citation>
    <scope>IDENTIFICATION</scope>
    <source>
        <tissue evidence="21">Total insect</tissue>
    </source>
</reference>
<evidence type="ECO:0000256" key="17">
    <source>
        <dbReference type="ARBA" id="ARBA00045696"/>
    </source>
</evidence>
<dbReference type="CDD" id="cd16270">
    <property type="entry name" value="Apc5_N"/>
    <property type="match status" value="1"/>
</dbReference>
<dbReference type="GO" id="GO:0070979">
    <property type="term" value="P:protein K11-linked ubiquitination"/>
    <property type="evidence" value="ECO:0007669"/>
    <property type="project" value="TreeGrafter"/>
</dbReference>
<dbReference type="GeneID" id="117653489"/>
<keyword evidence="13" id="KW-0206">Cytoskeleton</keyword>
<evidence type="ECO:0000313" key="21">
    <source>
        <dbReference type="RefSeq" id="XP_034255071.1"/>
    </source>
</evidence>
<dbReference type="OrthoDB" id="2504561at2759"/>
<dbReference type="PANTHER" id="PTHR12830:SF9">
    <property type="entry name" value="ANAPHASE-PROMOTING COMPLEX SUBUNIT 5"/>
    <property type="match status" value="1"/>
</dbReference>
<dbReference type="Pfam" id="PF12862">
    <property type="entry name" value="ANAPC5"/>
    <property type="match status" value="1"/>
</dbReference>
<dbReference type="GO" id="GO:0051301">
    <property type="term" value="P:cell division"/>
    <property type="evidence" value="ECO:0007669"/>
    <property type="project" value="UniProtKB-KW"/>
</dbReference>
<comment type="pathway">
    <text evidence="3">Protein modification; protein ubiquitination.</text>
</comment>
<dbReference type="AlphaFoldDB" id="A0A6P9AHX2"/>
<feature type="domain" description="Anaphase-promoting complex subunit 5 N-terminal" evidence="19">
    <location>
        <begin position="57"/>
        <end position="176"/>
    </location>
</feature>
<evidence type="ECO:0000256" key="14">
    <source>
        <dbReference type="ARBA" id="ARBA00023242"/>
    </source>
</evidence>
<comment type="subcellular location">
    <subcellularLocation>
        <location evidence="2">Cytoplasm</location>
        <location evidence="2">Cytoskeleton</location>
        <location evidence="2">Spindle</location>
    </subcellularLocation>
    <subcellularLocation>
        <location evidence="1">Nucleus</location>
    </subcellularLocation>
</comment>
<name>A0A6P9AHX2_THRPL</name>
<evidence type="ECO:0000256" key="3">
    <source>
        <dbReference type="ARBA" id="ARBA00004906"/>
    </source>
</evidence>
<keyword evidence="14" id="KW-0539">Nucleus</keyword>
<keyword evidence="12" id="KW-0802">TPR repeat</keyword>
<gene>
    <name evidence="21" type="primary">LOC117653489</name>
</gene>
<keyword evidence="7" id="KW-0597">Phosphoprotein</keyword>
<dbReference type="CTD" id="45574"/>
<keyword evidence="10" id="KW-0498">Mitosis</keyword>
<dbReference type="KEGG" id="tpal:117653489"/>
<evidence type="ECO:0000256" key="2">
    <source>
        <dbReference type="ARBA" id="ARBA00004186"/>
    </source>
</evidence>
<keyword evidence="8" id="KW-0132">Cell division</keyword>
<evidence type="ECO:0000313" key="20">
    <source>
        <dbReference type="Proteomes" id="UP000515158"/>
    </source>
</evidence>
<keyword evidence="15" id="KW-0131">Cell cycle</keyword>
<keyword evidence="20" id="KW-1185">Reference proteome</keyword>
<evidence type="ECO:0000256" key="6">
    <source>
        <dbReference type="ARBA" id="ARBA00022490"/>
    </source>
</evidence>
<dbReference type="GO" id="GO:0005819">
    <property type="term" value="C:spindle"/>
    <property type="evidence" value="ECO:0007669"/>
    <property type="project" value="UniProtKB-SubCell"/>
</dbReference>
<proteinExistence type="inferred from homology"/>
<evidence type="ECO:0000259" key="19">
    <source>
        <dbReference type="Pfam" id="PF21371"/>
    </source>
</evidence>
<dbReference type="GO" id="GO:0005680">
    <property type="term" value="C:anaphase-promoting complex"/>
    <property type="evidence" value="ECO:0007669"/>
    <property type="project" value="InterPro"/>
</dbReference>
<evidence type="ECO:0000256" key="10">
    <source>
        <dbReference type="ARBA" id="ARBA00022776"/>
    </source>
</evidence>
<keyword evidence="9" id="KW-0677">Repeat</keyword>
<sequence>MAAREFLNPVSNQKTLLRENITPHKIAVVLFIKEFCMIKAKARPGQLLTCEDGSFYSVEAVHRRDFCMLVLKLIQCPDMELSEFMGLLHSGQYTWLPAHISALKRTLAEINEGGVCAIQSLIHDLNVTVFSDSALLQPVVNKSSIIGLFLRRIIIFFDKLTFSQVVAVYRSFKAYYFRAKVAGTDLGGPLDNPAVGASSTVGDSMLSENMHLSSTMGIDSEYKCSSPIGVGMKTELMALEGEAVSWTRRQAELFIAQQVNLLQNNESLALPPPKLQDKIRDILQANPDYAEAHYLSYLNCLRVREYCGAIDSLFHCFDRNTALAASNNSTDDKNRSFRYATLNLAILHAQFGQKGEALCALREAVQMAHEANDDVCLQHAQTWLYRLSRNNKDVLIQRSINRSSDLKLSYLTSLGIQSSAQCAGIAGTKPALVFEVLMKSDALNCQNSLLELLANSFAQKAALWLLYGKMEMSSLSSQLLLRLHTPDAALMPQSGFSGESTCLALCCVANNFIQEGKYQLASVLLQHARQQFPHEPMSHAWMYTEQLLYFFEALHNGRWQEAEQAVTRMSSVHKWDSLLRKGELLLSKGDAVGASAAVHPVLDNPTCETELGCGIGINSAQGNGGARLALRIRALVLTSEAHHINGPGPATAVCVLTTALALAQQNYLDSLAAIVACHLAHLQLQLGLPTQALRLLDEWLLVVLAHGGAYDRARALLLLAKCRVAAATASPTSQAERHNIVTEAISTLERSKSLFNQVEATSRVKDVLYLQALLYNEVDCVVGRKKCALEFRALDEQHPTKIATTLLNRF</sequence>
<dbReference type="PANTHER" id="PTHR12830">
    <property type="entry name" value="ANAPHASE-PROMOTING COMPLEX SUBUNIT 5"/>
    <property type="match status" value="1"/>
</dbReference>
<evidence type="ECO:0000256" key="9">
    <source>
        <dbReference type="ARBA" id="ARBA00022737"/>
    </source>
</evidence>
<evidence type="ECO:0000256" key="13">
    <source>
        <dbReference type="ARBA" id="ARBA00023212"/>
    </source>
</evidence>
<evidence type="ECO:0000256" key="8">
    <source>
        <dbReference type="ARBA" id="ARBA00022618"/>
    </source>
</evidence>
<evidence type="ECO:0000256" key="7">
    <source>
        <dbReference type="ARBA" id="ARBA00022553"/>
    </source>
</evidence>
<dbReference type="GO" id="GO:0045842">
    <property type="term" value="P:positive regulation of mitotic metaphase/anaphase transition"/>
    <property type="evidence" value="ECO:0007669"/>
    <property type="project" value="TreeGrafter"/>
</dbReference>
<keyword evidence="6" id="KW-0963">Cytoplasm</keyword>
<evidence type="ECO:0000256" key="16">
    <source>
        <dbReference type="ARBA" id="ARBA00031069"/>
    </source>
</evidence>
<dbReference type="InterPro" id="IPR011990">
    <property type="entry name" value="TPR-like_helical_dom_sf"/>
</dbReference>
<dbReference type="InterPro" id="IPR037679">
    <property type="entry name" value="Apc5"/>
</dbReference>
<dbReference type="GO" id="GO:0031145">
    <property type="term" value="P:anaphase-promoting complex-dependent catabolic process"/>
    <property type="evidence" value="ECO:0007669"/>
    <property type="project" value="TreeGrafter"/>
</dbReference>
<evidence type="ECO:0000256" key="11">
    <source>
        <dbReference type="ARBA" id="ARBA00022786"/>
    </source>
</evidence>
<comment type="function">
    <text evidence="17">Component of the anaphase promoting complex/cyclosome (APC/C), a cell cycle-regulated E3 ubiquitin ligase that controls progression through mitosis and the G1 phase of the cell cycle. The APC/C complex acts by mediating ubiquitination and subsequent degradation of target proteins: it mainly mediates the formation of 'Lys-11'-linked polyubiquitin chains and, to a lower extent, the formation of 'Lys-48'- and 'Lys-63'-linked polyubiquitin chains. The APC/C complex catalyzes assembly of branched 'Lys-11'-/'Lys-48'-linked branched ubiquitin chains on target proteins.</text>
</comment>
<dbReference type="Pfam" id="PF21371">
    <property type="entry name" value="Apc5_N"/>
    <property type="match status" value="1"/>
</dbReference>
<dbReference type="RefSeq" id="XP_034255071.1">
    <property type="nucleotide sequence ID" value="XM_034399180.1"/>
</dbReference>
<organism evidence="21">
    <name type="scientific">Thrips palmi</name>
    <name type="common">Melon thrips</name>
    <dbReference type="NCBI Taxonomy" id="161013"/>
    <lineage>
        <taxon>Eukaryota</taxon>
        <taxon>Metazoa</taxon>
        <taxon>Ecdysozoa</taxon>
        <taxon>Arthropoda</taxon>
        <taxon>Hexapoda</taxon>
        <taxon>Insecta</taxon>
        <taxon>Pterygota</taxon>
        <taxon>Neoptera</taxon>
        <taxon>Paraneoptera</taxon>
        <taxon>Thysanoptera</taxon>
        <taxon>Terebrantia</taxon>
        <taxon>Thripoidea</taxon>
        <taxon>Thripidae</taxon>
        <taxon>Thrips</taxon>
    </lineage>
</organism>
<dbReference type="Gene3D" id="1.25.40.10">
    <property type="entry name" value="Tetratricopeptide repeat domain"/>
    <property type="match status" value="1"/>
</dbReference>
<evidence type="ECO:0000256" key="4">
    <source>
        <dbReference type="ARBA" id="ARBA00007450"/>
    </source>
</evidence>
<comment type="similarity">
    <text evidence="4">Belongs to the APC5 family.</text>
</comment>
<dbReference type="InterPro" id="IPR026000">
    <property type="entry name" value="Apc5_dom"/>
</dbReference>
<accession>A0A6P9AHX2</accession>
<evidence type="ECO:0000256" key="1">
    <source>
        <dbReference type="ARBA" id="ARBA00004123"/>
    </source>
</evidence>
<evidence type="ECO:0000259" key="18">
    <source>
        <dbReference type="Pfam" id="PF12862"/>
    </source>
</evidence>
<evidence type="ECO:0000256" key="12">
    <source>
        <dbReference type="ARBA" id="ARBA00022803"/>
    </source>
</evidence>
<dbReference type="FunCoup" id="A0A6P9AHX2">
    <property type="interactions" value="1237"/>
</dbReference>
<feature type="domain" description="Anaphase-promoting complex subunit 5" evidence="18">
    <location>
        <begin position="293"/>
        <end position="390"/>
    </location>
</feature>
<dbReference type="Proteomes" id="UP000515158">
    <property type="component" value="Unplaced"/>
</dbReference>
<evidence type="ECO:0000256" key="15">
    <source>
        <dbReference type="ARBA" id="ARBA00023306"/>
    </source>
</evidence>
<protein>
    <recommendedName>
        <fullName evidence="5">Anaphase-promoting complex subunit 5</fullName>
    </recommendedName>
    <alternativeName>
        <fullName evidence="16">Cyclosome subunit 5</fullName>
    </alternativeName>
</protein>
<dbReference type="InParanoid" id="A0A6P9AHX2"/>
<dbReference type="UniPathway" id="UPA00143"/>
<keyword evidence="11" id="KW-0833">Ubl conjugation pathway</keyword>
<dbReference type="InterPro" id="IPR048968">
    <property type="entry name" value="Apc5_N"/>
</dbReference>
<evidence type="ECO:0000256" key="5">
    <source>
        <dbReference type="ARBA" id="ARBA00016066"/>
    </source>
</evidence>